<keyword evidence="2" id="KW-1133">Transmembrane helix</keyword>
<evidence type="ECO:0000256" key="1">
    <source>
        <dbReference type="SAM" id="MobiDB-lite"/>
    </source>
</evidence>
<evidence type="ECO:0000313" key="3">
    <source>
        <dbReference type="EMBL" id="PPR07546.1"/>
    </source>
</evidence>
<sequence length="707" mass="79068">MVNGKTMPLRGDRSAPTFDPARPRELKRYFADLEYLFKDCNITNEEIKIASAIRYVDFDTAELWEILPEFSAAEPKFSDFKKAVLLLYPDAEDSDRYSLQDLENCIAQARRDGMYSVADAAEYHRKFTAIAHFLKSKNRLSDIEANRKYITGFQDCFWHLVFNRLQLQHANHHPQDPWPINDVYNAVRFILQGSGNIIRVEDTLPSSSPAPSLSTLSPSIPFKSEDTLQLLNEIRSLKLAVESLKSNQSHRSSTLEAEISALKSQGNDRPQTRNIIRTSTQTINESLKSKVIPSVSRVQAEATPERLFKASREALPVAPKDPLPPSDSVPIPAKKSEPTNRHLPSFCNPELASRVADKFLDVPITITARDLLAVAPDLRSHVLELITTKTVVTKESAIVSVLQDQADPVEEEDEEDIGESTSTAILLNQEASDPPQRPSASHSHPVSVFSVNVAPDPIETNIRSLPQGQSPNSDRLEVAKDSYSLRSVEIQSPAYNIRLGRPFDVTSEAVVQNFRDGSQVMTLNDLNTGQAVTIPTNHCTLCCCHCNSDHPEEFTLDPEFSLSEQRKGASPILCLMICALILTLVSLLSISLALSFCSNLAIMAFAAIYRILWADLPPFSKQIPPRTSLSKVYAHSARFVALMFNLIAPSRFRRICHLLDPAELRANAYRLNKIDWGQSSFQFGGNMMRSSFRQLNPGPTTPWRRQE</sequence>
<name>A0A409YWZ2_9AGAR</name>
<organism evidence="3 4">
    <name type="scientific">Panaeolus cyanescens</name>
    <dbReference type="NCBI Taxonomy" id="181874"/>
    <lineage>
        <taxon>Eukaryota</taxon>
        <taxon>Fungi</taxon>
        <taxon>Dikarya</taxon>
        <taxon>Basidiomycota</taxon>
        <taxon>Agaricomycotina</taxon>
        <taxon>Agaricomycetes</taxon>
        <taxon>Agaricomycetidae</taxon>
        <taxon>Agaricales</taxon>
        <taxon>Agaricineae</taxon>
        <taxon>Galeropsidaceae</taxon>
        <taxon>Panaeolus</taxon>
    </lineage>
</organism>
<accession>A0A409YWZ2</accession>
<dbReference type="OrthoDB" id="3252634at2759"/>
<dbReference type="AlphaFoldDB" id="A0A409YWZ2"/>
<reference evidence="3 4" key="1">
    <citation type="journal article" date="2018" name="Evol. Lett.">
        <title>Horizontal gene cluster transfer increased hallucinogenic mushroom diversity.</title>
        <authorList>
            <person name="Reynolds H.T."/>
            <person name="Vijayakumar V."/>
            <person name="Gluck-Thaler E."/>
            <person name="Korotkin H.B."/>
            <person name="Matheny P.B."/>
            <person name="Slot J.C."/>
        </authorList>
    </citation>
    <scope>NUCLEOTIDE SEQUENCE [LARGE SCALE GENOMIC DNA]</scope>
    <source>
        <strain evidence="3 4">2629</strain>
    </source>
</reference>
<feature type="transmembrane region" description="Helical" evidence="2">
    <location>
        <begin position="592"/>
        <end position="612"/>
    </location>
</feature>
<feature type="region of interest" description="Disordered" evidence="1">
    <location>
        <begin position="316"/>
        <end position="345"/>
    </location>
</feature>
<keyword evidence="4" id="KW-1185">Reference proteome</keyword>
<protein>
    <submittedName>
        <fullName evidence="3">Uncharacterized protein</fullName>
    </submittedName>
</protein>
<keyword evidence="2" id="KW-0812">Transmembrane</keyword>
<gene>
    <name evidence="3" type="ORF">CVT24_008761</name>
</gene>
<evidence type="ECO:0000313" key="4">
    <source>
        <dbReference type="Proteomes" id="UP000284842"/>
    </source>
</evidence>
<keyword evidence="2" id="KW-0472">Membrane</keyword>
<dbReference type="EMBL" id="NHTK01000425">
    <property type="protein sequence ID" value="PPR07546.1"/>
    <property type="molecule type" value="Genomic_DNA"/>
</dbReference>
<comment type="caution">
    <text evidence="3">The sequence shown here is derived from an EMBL/GenBank/DDBJ whole genome shotgun (WGS) entry which is preliminary data.</text>
</comment>
<dbReference type="InParanoid" id="A0A409YWZ2"/>
<evidence type="ECO:0000256" key="2">
    <source>
        <dbReference type="SAM" id="Phobius"/>
    </source>
</evidence>
<dbReference type="Proteomes" id="UP000284842">
    <property type="component" value="Unassembled WGS sequence"/>
</dbReference>
<proteinExistence type="predicted"/>
<feature type="transmembrane region" description="Helical" evidence="2">
    <location>
        <begin position="568"/>
        <end position="585"/>
    </location>
</feature>